<proteinExistence type="predicted"/>
<protein>
    <recommendedName>
        <fullName evidence="3">Porin</fullName>
    </recommendedName>
</protein>
<name>A0ABT0L0Z2_9GAMM</name>
<comment type="caution">
    <text evidence="1">The sequence shown here is derived from an EMBL/GenBank/DDBJ whole genome shotgun (WGS) entry which is preliminary data.</text>
</comment>
<dbReference type="SUPFAM" id="SSF56935">
    <property type="entry name" value="Porins"/>
    <property type="match status" value="1"/>
</dbReference>
<keyword evidence="2" id="KW-1185">Reference proteome</keyword>
<dbReference type="Proteomes" id="UP001203212">
    <property type="component" value="Unassembled WGS sequence"/>
</dbReference>
<evidence type="ECO:0000313" key="1">
    <source>
        <dbReference type="EMBL" id="MCL1117097.1"/>
    </source>
</evidence>
<sequence length="373" mass="42197">MSFLKKASLPTLFIIPLYIFPTQAVEVTDELDIGGAVRVNYAWKDYDNNAKLEFELFRADVNYKTEDGLFASAQYRWYQDMDVIHHAYMGYQFDEAQSIKVGVTQVPFGLLPYAAHSFWFGATYYIGFEDDYDAGIHYQYQHDNLRVDLAYFANDEYGQGTRFDRYSFDVATTEKSPYQEAGQLNTRIEYDLQQGEFNHKIGGSIQYGQLDFMANVSGLNPSANTDDINAFAGAAHWQADWQKWQLQLQYLHYDYDVKNTNRIALSAFSYPFDIAAQADVITANISKSMDVDWGPISNLTCYNDYSTVIASGDGLADSVQNVTGCAITAGKFYSYIDWIGGKNMYFAGGEGVGIDNGDTAWHSRLNINIGLYF</sequence>
<evidence type="ECO:0000313" key="2">
    <source>
        <dbReference type="Proteomes" id="UP001203212"/>
    </source>
</evidence>
<organism evidence="1 2">
    <name type="scientific">Shewanella aestuarii</name>
    <dbReference type="NCBI Taxonomy" id="1028752"/>
    <lineage>
        <taxon>Bacteria</taxon>
        <taxon>Pseudomonadati</taxon>
        <taxon>Pseudomonadota</taxon>
        <taxon>Gammaproteobacteria</taxon>
        <taxon>Alteromonadales</taxon>
        <taxon>Shewanellaceae</taxon>
        <taxon>Shewanella</taxon>
    </lineage>
</organism>
<dbReference type="EMBL" id="JAKILK010000002">
    <property type="protein sequence ID" value="MCL1117097.1"/>
    <property type="molecule type" value="Genomic_DNA"/>
</dbReference>
<evidence type="ECO:0008006" key="3">
    <source>
        <dbReference type="Google" id="ProtNLM"/>
    </source>
</evidence>
<accession>A0ABT0L0Z2</accession>
<dbReference type="RefSeq" id="WP_188841223.1">
    <property type="nucleotide sequence ID" value="NZ_BMOT01000006.1"/>
</dbReference>
<reference evidence="1 2" key="1">
    <citation type="submission" date="2022-01" db="EMBL/GenBank/DDBJ databases">
        <title>Whole genome-based taxonomy of the Shewanellaceae.</title>
        <authorList>
            <person name="Martin-Rodriguez A.J."/>
        </authorList>
    </citation>
    <scope>NUCLEOTIDE SEQUENCE [LARGE SCALE GENOMIC DNA]</scope>
    <source>
        <strain evidence="1 2">JCM 17801</strain>
    </source>
</reference>
<gene>
    <name evidence="1" type="ORF">L2689_07500</name>
</gene>